<dbReference type="Proteomes" id="UP000188268">
    <property type="component" value="Unassembled WGS sequence"/>
</dbReference>
<feature type="compositionally biased region" description="Polar residues" evidence="1">
    <location>
        <begin position="36"/>
        <end position="53"/>
    </location>
</feature>
<reference evidence="2 3" key="1">
    <citation type="submission" date="2013-09" db="EMBL/GenBank/DDBJ databases">
        <title>Corchorus capsularis genome sequencing.</title>
        <authorList>
            <person name="Alam M."/>
            <person name="Haque M.S."/>
            <person name="Islam M.S."/>
            <person name="Emdad E.M."/>
            <person name="Islam M.M."/>
            <person name="Ahmed B."/>
            <person name="Halim A."/>
            <person name="Hossen Q.M.M."/>
            <person name="Hossain M.Z."/>
            <person name="Ahmed R."/>
            <person name="Khan M.M."/>
            <person name="Islam R."/>
            <person name="Rashid M.M."/>
            <person name="Khan S.A."/>
            <person name="Rahman M.S."/>
            <person name="Alam M."/>
        </authorList>
    </citation>
    <scope>NUCLEOTIDE SEQUENCE [LARGE SCALE GENOMIC DNA]</scope>
    <source>
        <strain evidence="3">cv. CVL-1</strain>
        <tissue evidence="2">Whole seedling</tissue>
    </source>
</reference>
<organism evidence="2 3">
    <name type="scientific">Corchorus capsularis</name>
    <name type="common">Jute</name>
    <dbReference type="NCBI Taxonomy" id="210143"/>
    <lineage>
        <taxon>Eukaryota</taxon>
        <taxon>Viridiplantae</taxon>
        <taxon>Streptophyta</taxon>
        <taxon>Embryophyta</taxon>
        <taxon>Tracheophyta</taxon>
        <taxon>Spermatophyta</taxon>
        <taxon>Magnoliopsida</taxon>
        <taxon>eudicotyledons</taxon>
        <taxon>Gunneridae</taxon>
        <taxon>Pentapetalae</taxon>
        <taxon>rosids</taxon>
        <taxon>malvids</taxon>
        <taxon>Malvales</taxon>
        <taxon>Malvaceae</taxon>
        <taxon>Grewioideae</taxon>
        <taxon>Apeibeae</taxon>
        <taxon>Corchorus</taxon>
    </lineage>
</organism>
<evidence type="ECO:0000313" key="3">
    <source>
        <dbReference type="Proteomes" id="UP000188268"/>
    </source>
</evidence>
<evidence type="ECO:0000256" key="1">
    <source>
        <dbReference type="SAM" id="MobiDB-lite"/>
    </source>
</evidence>
<proteinExistence type="predicted"/>
<comment type="caution">
    <text evidence="2">The sequence shown here is derived from an EMBL/GenBank/DDBJ whole genome shotgun (WGS) entry which is preliminary data.</text>
</comment>
<feature type="region of interest" description="Disordered" evidence="1">
    <location>
        <begin position="1"/>
        <end position="53"/>
    </location>
</feature>
<accession>A0A1R3JL19</accession>
<sequence>MSPPKVTRVLPASARRPPPPPPTLKLPALINKKSSKVNTHQQQEYKRSFQTPL</sequence>
<dbReference type="Gramene" id="OMO95579">
    <property type="protein sequence ID" value="OMO95579"/>
    <property type="gene ID" value="CCACVL1_05369"/>
</dbReference>
<gene>
    <name evidence="2" type="ORF">CCACVL1_05369</name>
</gene>
<protein>
    <submittedName>
        <fullName evidence="2">Uncharacterized protein</fullName>
    </submittedName>
</protein>
<name>A0A1R3JL19_COCAP</name>
<dbReference type="AlphaFoldDB" id="A0A1R3JL19"/>
<dbReference type="EMBL" id="AWWV01007632">
    <property type="protein sequence ID" value="OMO95579.1"/>
    <property type="molecule type" value="Genomic_DNA"/>
</dbReference>
<keyword evidence="3" id="KW-1185">Reference proteome</keyword>
<evidence type="ECO:0000313" key="2">
    <source>
        <dbReference type="EMBL" id="OMO95579.1"/>
    </source>
</evidence>